<dbReference type="Gene3D" id="3.40.1190.20">
    <property type="match status" value="1"/>
</dbReference>
<keyword evidence="8" id="KW-0460">Magnesium</keyword>
<dbReference type="GO" id="GO:0005829">
    <property type="term" value="C:cytosol"/>
    <property type="evidence" value="ECO:0007669"/>
    <property type="project" value="TreeGrafter"/>
</dbReference>
<keyword evidence="4" id="KW-0479">Metal-binding</keyword>
<proteinExistence type="inferred from homology"/>
<reference evidence="15 16" key="1">
    <citation type="submission" date="2019-12" db="EMBL/GenBank/DDBJ databases">
        <title>Whole genome sequences of Lactococcus raffinolactis strains isolated from sewage.</title>
        <authorList>
            <person name="Ybazeta G."/>
            <person name="Ross M."/>
            <person name="Brabant-Kirwan D."/>
            <person name="Saleh M."/>
            <person name="Dillon J.A."/>
            <person name="Splinter K."/>
            <person name="Nokhbeh R."/>
        </authorList>
    </citation>
    <scope>NUCLEOTIDE SEQUENCE [LARGE SCALE GENOMIC DNA]</scope>
    <source>
        <strain evidence="15 16">Lr_19_5</strain>
    </source>
</reference>
<dbReference type="InterPro" id="IPR029056">
    <property type="entry name" value="Ribokinase-like"/>
</dbReference>
<keyword evidence="5" id="KW-0547">Nucleotide-binding</keyword>
<dbReference type="GO" id="GO:0046872">
    <property type="term" value="F:metal ion binding"/>
    <property type="evidence" value="ECO:0007669"/>
    <property type="project" value="UniProtKB-KW"/>
</dbReference>
<dbReference type="EMBL" id="CP047616">
    <property type="protein sequence ID" value="QIW54292.1"/>
    <property type="molecule type" value="Genomic_DNA"/>
</dbReference>
<evidence type="ECO:0000256" key="4">
    <source>
        <dbReference type="ARBA" id="ARBA00022723"/>
    </source>
</evidence>
<dbReference type="Proteomes" id="UP000501945">
    <property type="component" value="Chromosome"/>
</dbReference>
<evidence type="ECO:0000256" key="7">
    <source>
        <dbReference type="ARBA" id="ARBA00022840"/>
    </source>
</evidence>
<evidence type="ECO:0000256" key="9">
    <source>
        <dbReference type="ARBA" id="ARBA00042307"/>
    </source>
</evidence>
<feature type="domain" description="Pyridoxamine kinase/Phosphomethylpyrimidine kinase" evidence="14">
    <location>
        <begin position="16"/>
        <end position="252"/>
    </location>
</feature>
<name>A0A6H0UES7_9LACT</name>
<dbReference type="Pfam" id="PF08543">
    <property type="entry name" value="Phos_pyr_kin"/>
    <property type="match status" value="1"/>
</dbReference>
<keyword evidence="7" id="KW-0067">ATP-binding</keyword>
<dbReference type="RefSeq" id="WP_167838913.1">
    <property type="nucleotide sequence ID" value="NZ_CP047616.1"/>
</dbReference>
<dbReference type="GO" id="GO:0008972">
    <property type="term" value="F:phosphomethylpyrimidine kinase activity"/>
    <property type="evidence" value="ECO:0007669"/>
    <property type="project" value="InterPro"/>
</dbReference>
<evidence type="ECO:0000256" key="8">
    <source>
        <dbReference type="ARBA" id="ARBA00022842"/>
    </source>
</evidence>
<dbReference type="PANTHER" id="PTHR20858:SF19">
    <property type="entry name" value="PYRIDOXINE KINASE"/>
    <property type="match status" value="1"/>
</dbReference>
<accession>A0A6H0UES7</accession>
<evidence type="ECO:0000313" key="15">
    <source>
        <dbReference type="EMBL" id="QIW54292.1"/>
    </source>
</evidence>
<evidence type="ECO:0000256" key="5">
    <source>
        <dbReference type="ARBA" id="ARBA00022741"/>
    </source>
</evidence>
<evidence type="ECO:0000313" key="16">
    <source>
        <dbReference type="Proteomes" id="UP000501945"/>
    </source>
</evidence>
<organism evidence="15 16">
    <name type="scientific">Pseudolactococcus raffinolactis</name>
    <dbReference type="NCBI Taxonomy" id="1366"/>
    <lineage>
        <taxon>Bacteria</taxon>
        <taxon>Bacillati</taxon>
        <taxon>Bacillota</taxon>
        <taxon>Bacilli</taxon>
        <taxon>Lactobacillales</taxon>
        <taxon>Streptococcaceae</taxon>
        <taxon>Pseudolactococcus</taxon>
    </lineage>
</organism>
<keyword evidence="6 15" id="KW-0418">Kinase</keyword>
<evidence type="ECO:0000256" key="11">
    <source>
        <dbReference type="ARBA" id="ARBA00042396"/>
    </source>
</evidence>
<keyword evidence="3 15" id="KW-0808">Transferase</keyword>
<evidence type="ECO:0000256" key="12">
    <source>
        <dbReference type="ARBA" id="ARBA00042531"/>
    </source>
</evidence>
<dbReference type="PANTHER" id="PTHR20858">
    <property type="entry name" value="PHOSPHOMETHYLPYRIMIDINE KINASE"/>
    <property type="match status" value="1"/>
</dbReference>
<dbReference type="GO" id="GO:0008478">
    <property type="term" value="F:pyridoxal kinase activity"/>
    <property type="evidence" value="ECO:0007669"/>
    <property type="project" value="UniProtKB-EC"/>
</dbReference>
<dbReference type="InterPro" id="IPR004399">
    <property type="entry name" value="HMP/HMP-P_kinase_dom"/>
</dbReference>
<dbReference type="GO" id="GO:0005524">
    <property type="term" value="F:ATP binding"/>
    <property type="evidence" value="ECO:0007669"/>
    <property type="project" value="UniProtKB-KW"/>
</dbReference>
<protein>
    <recommendedName>
        <fullName evidence="2">pyridoxal kinase</fullName>
        <ecNumber evidence="2">2.7.1.35</ecNumber>
    </recommendedName>
    <alternativeName>
        <fullName evidence="10">PN/PL/PM kinase</fullName>
    </alternativeName>
    <alternativeName>
        <fullName evidence="11">Pyridoxal kinase</fullName>
    </alternativeName>
    <alternativeName>
        <fullName evidence="9">Pyridoxamine kinase</fullName>
    </alternativeName>
    <alternativeName>
        <fullName evidence="12">Vitamin B6 kinase</fullName>
    </alternativeName>
</protein>
<dbReference type="NCBIfam" id="NF009078">
    <property type="entry name" value="PRK12413.1"/>
    <property type="match status" value="1"/>
</dbReference>
<dbReference type="SUPFAM" id="SSF53613">
    <property type="entry name" value="Ribokinase-like"/>
    <property type="match status" value="1"/>
</dbReference>
<dbReference type="EC" id="2.7.1.35" evidence="2"/>
<dbReference type="InterPro" id="IPR013749">
    <property type="entry name" value="PM/HMP-P_kinase-1"/>
</dbReference>
<gene>
    <name evidence="15" type="ORF">GU336_09145</name>
</gene>
<dbReference type="AlphaFoldDB" id="A0A6H0UES7"/>
<evidence type="ECO:0000256" key="13">
    <source>
        <dbReference type="ARBA" id="ARBA00049293"/>
    </source>
</evidence>
<evidence type="ECO:0000256" key="10">
    <source>
        <dbReference type="ARBA" id="ARBA00042348"/>
    </source>
</evidence>
<dbReference type="GO" id="GO:0009228">
    <property type="term" value="P:thiamine biosynthetic process"/>
    <property type="evidence" value="ECO:0007669"/>
    <property type="project" value="InterPro"/>
</dbReference>
<evidence type="ECO:0000256" key="1">
    <source>
        <dbReference type="ARBA" id="ARBA00009879"/>
    </source>
</evidence>
<dbReference type="CDD" id="cd01169">
    <property type="entry name" value="HMPP_kinase"/>
    <property type="match status" value="1"/>
</dbReference>
<dbReference type="GO" id="GO:0008902">
    <property type="term" value="F:hydroxymethylpyrimidine kinase activity"/>
    <property type="evidence" value="ECO:0007669"/>
    <property type="project" value="TreeGrafter"/>
</dbReference>
<evidence type="ECO:0000259" key="14">
    <source>
        <dbReference type="Pfam" id="PF08543"/>
    </source>
</evidence>
<evidence type="ECO:0000256" key="6">
    <source>
        <dbReference type="ARBA" id="ARBA00022777"/>
    </source>
</evidence>
<evidence type="ECO:0000256" key="2">
    <source>
        <dbReference type="ARBA" id="ARBA00012104"/>
    </source>
</evidence>
<sequence length="260" mass="28233">MTTKKMPKVLAISGSDVLSGGGFQADLATYSQYGIYGFVAVTSIVTVAENASGFDIFPTDTDVFKRQLDSLDDVAFDAIKIGLLPSLEIADLTLRFIQRHQDVSVILDPVLVFKENHDTEISQMTAKLLEFLPFVTVITPNLREAEMLSGMTITTVSDMKVAARALSGLGSRHTVIKGGSRLDKHFARDLYDDGGLSREFVKPIVARNNNGAGCTFASAIASNIARGKSVLTAVEQSKDFVYQAILNSNEYGVFQHDINT</sequence>
<comment type="catalytic activity">
    <reaction evidence="13">
        <text>pyridoxal + ATP = pyridoxal 5'-phosphate + ADP + H(+)</text>
        <dbReference type="Rhea" id="RHEA:10224"/>
        <dbReference type="ChEBI" id="CHEBI:15378"/>
        <dbReference type="ChEBI" id="CHEBI:17310"/>
        <dbReference type="ChEBI" id="CHEBI:30616"/>
        <dbReference type="ChEBI" id="CHEBI:456216"/>
        <dbReference type="ChEBI" id="CHEBI:597326"/>
        <dbReference type="EC" id="2.7.1.35"/>
    </reaction>
</comment>
<evidence type="ECO:0000256" key="3">
    <source>
        <dbReference type="ARBA" id="ARBA00022679"/>
    </source>
</evidence>
<comment type="similarity">
    <text evidence="1">Belongs to the ThiD family.</text>
</comment>